<dbReference type="InterPro" id="IPR005064">
    <property type="entry name" value="BUG"/>
</dbReference>
<evidence type="ECO:0000313" key="3">
    <source>
        <dbReference type="Proteomes" id="UP000236884"/>
    </source>
</evidence>
<protein>
    <submittedName>
        <fullName evidence="2">Tripartite tricarboxylate transporter family receptor</fullName>
    </submittedName>
</protein>
<keyword evidence="3" id="KW-1185">Reference proteome</keyword>
<gene>
    <name evidence="2" type="ORF">GJW-30_1_04399</name>
</gene>
<sequence length="81" mass="8391">MSGYEASGWNGLCAPKDTPADIVEKVNSAVNASLSDLKLAARLSDLGAMAIAGSPAQFGALIASESEKWAKVIRVANVKTR</sequence>
<reference evidence="2 3" key="1">
    <citation type="submission" date="2015-08" db="EMBL/GenBank/DDBJ databases">
        <title>Investigation of the bacterial diversity of lava forest soil.</title>
        <authorList>
            <person name="Lee J.S."/>
        </authorList>
    </citation>
    <scope>NUCLEOTIDE SEQUENCE [LARGE SCALE GENOMIC DNA]</scope>
    <source>
        <strain evidence="2 3">GJW-30</strain>
    </source>
</reference>
<comment type="similarity">
    <text evidence="1">Belongs to the UPF0065 (bug) family.</text>
</comment>
<accession>A0A0S3Q0Y7</accession>
<evidence type="ECO:0000256" key="1">
    <source>
        <dbReference type="ARBA" id="ARBA00006987"/>
    </source>
</evidence>
<dbReference type="InterPro" id="IPR042100">
    <property type="entry name" value="Bug_dom1"/>
</dbReference>
<dbReference type="RefSeq" id="WP_096358483.1">
    <property type="nucleotide sequence ID" value="NZ_AP014946.1"/>
</dbReference>
<organism evidence="2 3">
    <name type="scientific">Variibacter gotjawalensis</name>
    <dbReference type="NCBI Taxonomy" id="1333996"/>
    <lineage>
        <taxon>Bacteria</taxon>
        <taxon>Pseudomonadati</taxon>
        <taxon>Pseudomonadota</taxon>
        <taxon>Alphaproteobacteria</taxon>
        <taxon>Hyphomicrobiales</taxon>
        <taxon>Nitrobacteraceae</taxon>
        <taxon>Variibacter</taxon>
    </lineage>
</organism>
<keyword evidence="2" id="KW-0675">Receptor</keyword>
<proteinExistence type="inferred from homology"/>
<dbReference type="AlphaFoldDB" id="A0A0S3Q0Y7"/>
<dbReference type="KEGG" id="vgo:GJW-30_1_04399"/>
<dbReference type="EMBL" id="AP014946">
    <property type="protein sequence ID" value="BAT61837.1"/>
    <property type="molecule type" value="Genomic_DNA"/>
</dbReference>
<dbReference type="OrthoDB" id="9780943at2"/>
<dbReference type="Pfam" id="PF03401">
    <property type="entry name" value="TctC"/>
    <property type="match status" value="1"/>
</dbReference>
<dbReference type="Proteomes" id="UP000236884">
    <property type="component" value="Chromosome"/>
</dbReference>
<dbReference type="PANTHER" id="PTHR42928">
    <property type="entry name" value="TRICARBOXYLATE-BINDING PROTEIN"/>
    <property type="match status" value="1"/>
</dbReference>
<dbReference type="PANTHER" id="PTHR42928:SF5">
    <property type="entry name" value="BLR1237 PROTEIN"/>
    <property type="match status" value="1"/>
</dbReference>
<evidence type="ECO:0000313" key="2">
    <source>
        <dbReference type="EMBL" id="BAT61837.1"/>
    </source>
</evidence>
<dbReference type="Gene3D" id="3.40.190.150">
    <property type="entry name" value="Bordetella uptake gene, domain 1"/>
    <property type="match status" value="1"/>
</dbReference>
<name>A0A0S3Q0Y7_9BRAD</name>